<reference evidence="1 2" key="1">
    <citation type="submission" date="2022-12" db="EMBL/GenBank/DDBJ databases">
        <title>Chromosome-scale assembly of the Ensete ventricosum genome.</title>
        <authorList>
            <person name="Dussert Y."/>
            <person name="Stocks J."/>
            <person name="Wendawek A."/>
            <person name="Woldeyes F."/>
            <person name="Nichols R.A."/>
            <person name="Borrell J.S."/>
        </authorList>
    </citation>
    <scope>NUCLEOTIDE SEQUENCE [LARGE SCALE GENOMIC DNA]</scope>
    <source>
        <strain evidence="2">cv. Maze</strain>
        <tissue evidence="1">Seeds</tissue>
    </source>
</reference>
<evidence type="ECO:0000313" key="2">
    <source>
        <dbReference type="Proteomes" id="UP001222027"/>
    </source>
</evidence>
<gene>
    <name evidence="1" type="ORF">OPV22_000221</name>
</gene>
<comment type="caution">
    <text evidence="1">The sequence shown here is derived from an EMBL/GenBank/DDBJ whole genome shotgun (WGS) entry which is preliminary data.</text>
</comment>
<name>A0AAV8RMK7_ENSVE</name>
<sequence length="86" mass="9772">MDFDLALSGLMEDVSWVCEEKHSELREVWTQDNIKRSNSSGCQLYQEDRLEADDSSLLLLDLNVEGTSEEMVGGSRGNDLDFRIQT</sequence>
<evidence type="ECO:0000313" key="1">
    <source>
        <dbReference type="EMBL" id="KAJ8509787.1"/>
    </source>
</evidence>
<keyword evidence="2" id="KW-1185">Reference proteome</keyword>
<dbReference type="EMBL" id="JAQQAF010000001">
    <property type="protein sequence ID" value="KAJ8509787.1"/>
    <property type="molecule type" value="Genomic_DNA"/>
</dbReference>
<accession>A0AAV8RMK7</accession>
<dbReference type="AlphaFoldDB" id="A0AAV8RMK7"/>
<proteinExistence type="predicted"/>
<protein>
    <submittedName>
        <fullName evidence="1">Uncharacterized protein</fullName>
    </submittedName>
</protein>
<dbReference type="Proteomes" id="UP001222027">
    <property type="component" value="Unassembled WGS sequence"/>
</dbReference>
<organism evidence="1 2">
    <name type="scientific">Ensete ventricosum</name>
    <name type="common">Abyssinian banana</name>
    <name type="synonym">Musa ensete</name>
    <dbReference type="NCBI Taxonomy" id="4639"/>
    <lineage>
        <taxon>Eukaryota</taxon>
        <taxon>Viridiplantae</taxon>
        <taxon>Streptophyta</taxon>
        <taxon>Embryophyta</taxon>
        <taxon>Tracheophyta</taxon>
        <taxon>Spermatophyta</taxon>
        <taxon>Magnoliopsida</taxon>
        <taxon>Liliopsida</taxon>
        <taxon>Zingiberales</taxon>
        <taxon>Musaceae</taxon>
        <taxon>Ensete</taxon>
    </lineage>
</organism>